<dbReference type="Proteomes" id="UP000281406">
    <property type="component" value="Unassembled WGS sequence"/>
</dbReference>
<name>A0A3N0Z193_ANAGA</name>
<feature type="region of interest" description="Disordered" evidence="1">
    <location>
        <begin position="243"/>
        <end position="263"/>
    </location>
</feature>
<dbReference type="Gene3D" id="1.10.533.10">
    <property type="entry name" value="Death Domain, Fas"/>
    <property type="match status" value="1"/>
</dbReference>
<dbReference type="SUPFAM" id="SSF47986">
    <property type="entry name" value="DEATH domain"/>
    <property type="match status" value="1"/>
</dbReference>
<comment type="caution">
    <text evidence="3">The sequence shown here is derived from an EMBL/GenBank/DDBJ whole genome shotgun (WGS) entry which is preliminary data.</text>
</comment>
<evidence type="ECO:0000256" key="1">
    <source>
        <dbReference type="SAM" id="MobiDB-lite"/>
    </source>
</evidence>
<dbReference type="InterPro" id="IPR011029">
    <property type="entry name" value="DEATH-like_dom_sf"/>
</dbReference>
<dbReference type="EMBL" id="RJVU01017965">
    <property type="protein sequence ID" value="ROL51993.1"/>
    <property type="molecule type" value="Genomic_DNA"/>
</dbReference>
<dbReference type="OrthoDB" id="10058437at2759"/>
<protein>
    <submittedName>
        <fullName evidence="3">Pyrin</fullName>
    </submittedName>
</protein>
<gene>
    <name evidence="3" type="ORF">DPX16_23485</name>
</gene>
<keyword evidence="4" id="KW-1185">Reference proteome</keyword>
<dbReference type="SMART" id="SM01289">
    <property type="entry name" value="PYRIN"/>
    <property type="match status" value="1"/>
</dbReference>
<feature type="domain" description="Pyrin" evidence="2">
    <location>
        <begin position="1"/>
        <end position="86"/>
    </location>
</feature>
<accession>A0A3N0Z193</accession>
<evidence type="ECO:0000259" key="2">
    <source>
        <dbReference type="PROSITE" id="PS50824"/>
    </source>
</evidence>
<reference evidence="3 4" key="1">
    <citation type="submission" date="2018-10" db="EMBL/GenBank/DDBJ databases">
        <title>Genome assembly for a Yunnan-Guizhou Plateau 3E fish, Anabarilius grahami (Regan), and its evolutionary and genetic applications.</title>
        <authorList>
            <person name="Jiang W."/>
        </authorList>
    </citation>
    <scope>NUCLEOTIDE SEQUENCE [LARGE SCALE GENOMIC DNA]</scope>
    <source>
        <strain evidence="3">AG-KIZ</strain>
        <tissue evidence="3">Muscle</tissue>
    </source>
</reference>
<feature type="region of interest" description="Disordered" evidence="1">
    <location>
        <begin position="87"/>
        <end position="126"/>
    </location>
</feature>
<evidence type="ECO:0000313" key="4">
    <source>
        <dbReference type="Proteomes" id="UP000281406"/>
    </source>
</evidence>
<feature type="compositionally biased region" description="Polar residues" evidence="1">
    <location>
        <begin position="106"/>
        <end position="120"/>
    </location>
</feature>
<dbReference type="Pfam" id="PF02758">
    <property type="entry name" value="PYRIN"/>
    <property type="match status" value="1"/>
</dbReference>
<dbReference type="PROSITE" id="PS50824">
    <property type="entry name" value="DAPIN"/>
    <property type="match status" value="1"/>
</dbReference>
<dbReference type="AlphaFoldDB" id="A0A3N0Z193"/>
<sequence length="263" mass="28886">MATIKRVLLDVLNDLLEKEFKEFKWHLWNGDNPIPRGKLEKADYSDVVDLMVQHYGKSDAGKITVRVLHSIKQNELADQLKGKLQEVPEGVPAGGGASSSGTSVTRQTPGVTQNIKTSDGGTVKSHVLQGGKDDLFQLPQEPSVKGTEDDVCFSGAATELRTRRTDVLLGRRLLSVGLVCHANFGPRLCRREPTPQSAFVATSSSASACRSNVKKQLRPNFPQNLEFSSTVDKISVRGRVRAQQYPAADPQHHSFRTVATERK</sequence>
<dbReference type="CDD" id="cd08321">
    <property type="entry name" value="Pyrin_ASC-like"/>
    <property type="match status" value="1"/>
</dbReference>
<organism evidence="3 4">
    <name type="scientific">Anabarilius grahami</name>
    <name type="common">Kanglang fish</name>
    <name type="synonym">Barilius grahami</name>
    <dbReference type="NCBI Taxonomy" id="495550"/>
    <lineage>
        <taxon>Eukaryota</taxon>
        <taxon>Metazoa</taxon>
        <taxon>Chordata</taxon>
        <taxon>Craniata</taxon>
        <taxon>Vertebrata</taxon>
        <taxon>Euteleostomi</taxon>
        <taxon>Actinopterygii</taxon>
        <taxon>Neopterygii</taxon>
        <taxon>Teleostei</taxon>
        <taxon>Ostariophysi</taxon>
        <taxon>Cypriniformes</taxon>
        <taxon>Xenocyprididae</taxon>
        <taxon>Xenocypridinae</taxon>
        <taxon>Xenocypridinae incertae sedis</taxon>
        <taxon>Anabarilius</taxon>
    </lineage>
</organism>
<dbReference type="InterPro" id="IPR004020">
    <property type="entry name" value="DAPIN"/>
</dbReference>
<proteinExistence type="predicted"/>
<evidence type="ECO:0000313" key="3">
    <source>
        <dbReference type="EMBL" id="ROL51993.1"/>
    </source>
</evidence>